<sequence length="221" mass="25426">MESTSTSYSSIPIVFSKLPIDTNTQKHFAKNVTIEIPYEKLDLVLEQPVDFESLRANGFDVKKLFQDQGWLGYFDILNGPVYTQLVKDFWKRCDIITQEEADKEYNLKVAEDPKKNKGKSRMELGLREFTETKIRSGCIGYEVIITQSTIVELLRIPNKGIFKTFTPSSGKRSDYVERIAQKCYIKEEAEPTNKVSDMKPLQRLLVRIMFGSFFPRVGEAS</sequence>
<reference evidence="1 2" key="1">
    <citation type="journal article" date="2018" name="Front. Plant Sci.">
        <title>Red Clover (Trifolium pratense) and Zigzag Clover (T. medium) - A Picture of Genomic Similarities and Differences.</title>
        <authorList>
            <person name="Dluhosova J."/>
            <person name="Istvanek J."/>
            <person name="Nedelnik J."/>
            <person name="Repkova J."/>
        </authorList>
    </citation>
    <scope>NUCLEOTIDE SEQUENCE [LARGE SCALE GENOMIC DNA]</scope>
    <source>
        <strain evidence="2">cv. 10/8</strain>
        <tissue evidence="1">Leaf</tissue>
    </source>
</reference>
<organism evidence="1 2">
    <name type="scientific">Trifolium medium</name>
    <dbReference type="NCBI Taxonomy" id="97028"/>
    <lineage>
        <taxon>Eukaryota</taxon>
        <taxon>Viridiplantae</taxon>
        <taxon>Streptophyta</taxon>
        <taxon>Embryophyta</taxon>
        <taxon>Tracheophyta</taxon>
        <taxon>Spermatophyta</taxon>
        <taxon>Magnoliopsida</taxon>
        <taxon>eudicotyledons</taxon>
        <taxon>Gunneridae</taxon>
        <taxon>Pentapetalae</taxon>
        <taxon>rosids</taxon>
        <taxon>fabids</taxon>
        <taxon>Fabales</taxon>
        <taxon>Fabaceae</taxon>
        <taxon>Papilionoideae</taxon>
        <taxon>50 kb inversion clade</taxon>
        <taxon>NPAAA clade</taxon>
        <taxon>Hologalegina</taxon>
        <taxon>IRL clade</taxon>
        <taxon>Trifolieae</taxon>
        <taxon>Trifolium</taxon>
    </lineage>
</organism>
<keyword evidence="2" id="KW-1185">Reference proteome</keyword>
<dbReference type="AlphaFoldDB" id="A0A392P2G7"/>
<protein>
    <recommendedName>
        <fullName evidence="3">Cullin-like protein</fullName>
    </recommendedName>
</protein>
<proteinExistence type="predicted"/>
<dbReference type="EMBL" id="LXQA010061254">
    <property type="protein sequence ID" value="MCI06251.1"/>
    <property type="molecule type" value="Genomic_DNA"/>
</dbReference>
<name>A0A392P2G7_9FABA</name>
<evidence type="ECO:0000313" key="2">
    <source>
        <dbReference type="Proteomes" id="UP000265520"/>
    </source>
</evidence>
<evidence type="ECO:0000313" key="1">
    <source>
        <dbReference type="EMBL" id="MCI06251.1"/>
    </source>
</evidence>
<evidence type="ECO:0008006" key="3">
    <source>
        <dbReference type="Google" id="ProtNLM"/>
    </source>
</evidence>
<dbReference type="Proteomes" id="UP000265520">
    <property type="component" value="Unassembled WGS sequence"/>
</dbReference>
<comment type="caution">
    <text evidence="1">The sequence shown here is derived from an EMBL/GenBank/DDBJ whole genome shotgun (WGS) entry which is preliminary data.</text>
</comment>
<accession>A0A392P2G7</accession>